<proteinExistence type="inferred from homology"/>
<feature type="transmembrane region" description="Helical" evidence="6">
    <location>
        <begin position="182"/>
        <end position="202"/>
    </location>
</feature>
<gene>
    <name evidence="7" type="primary">efeU</name>
    <name evidence="7" type="ORF">ACFOZ4_38615</name>
</gene>
<dbReference type="RefSeq" id="WP_253760177.1">
    <property type="nucleotide sequence ID" value="NZ_JAMZDZ010000001.1"/>
</dbReference>
<evidence type="ECO:0000256" key="5">
    <source>
        <dbReference type="ARBA" id="ARBA00023136"/>
    </source>
</evidence>
<feature type="transmembrane region" description="Helical" evidence="6">
    <location>
        <begin position="6"/>
        <end position="30"/>
    </location>
</feature>
<dbReference type="PANTHER" id="PTHR31632:SF2">
    <property type="entry name" value="PLASMA MEMBRANE IRON PERMEASE"/>
    <property type="match status" value="1"/>
</dbReference>
<evidence type="ECO:0000256" key="1">
    <source>
        <dbReference type="ARBA" id="ARBA00004141"/>
    </source>
</evidence>
<comment type="similarity">
    <text evidence="2">Belongs to the oxidase-dependent Fe transporter (OFeT) (TC 9.A.10.1) family.</text>
</comment>
<organism evidence="7 8">
    <name type="scientific">Hamadaea flava</name>
    <dbReference type="NCBI Taxonomy" id="1742688"/>
    <lineage>
        <taxon>Bacteria</taxon>
        <taxon>Bacillati</taxon>
        <taxon>Actinomycetota</taxon>
        <taxon>Actinomycetes</taxon>
        <taxon>Micromonosporales</taxon>
        <taxon>Micromonosporaceae</taxon>
        <taxon>Hamadaea</taxon>
    </lineage>
</organism>
<keyword evidence="8" id="KW-1185">Reference proteome</keyword>
<accession>A0ABV8LZP3</accession>
<evidence type="ECO:0000256" key="4">
    <source>
        <dbReference type="ARBA" id="ARBA00022989"/>
    </source>
</evidence>
<dbReference type="PANTHER" id="PTHR31632">
    <property type="entry name" value="IRON TRANSPORTER FTH1"/>
    <property type="match status" value="1"/>
</dbReference>
<dbReference type="NCBIfam" id="NF041756">
    <property type="entry name" value="EfeU"/>
    <property type="match status" value="1"/>
</dbReference>
<evidence type="ECO:0000256" key="6">
    <source>
        <dbReference type="SAM" id="Phobius"/>
    </source>
</evidence>
<feature type="transmembrane region" description="Helical" evidence="6">
    <location>
        <begin position="42"/>
        <end position="63"/>
    </location>
</feature>
<evidence type="ECO:0000313" key="7">
    <source>
        <dbReference type="EMBL" id="MFC4136556.1"/>
    </source>
</evidence>
<protein>
    <submittedName>
        <fullName evidence="7">Iron uptake transporter permease EfeU</fullName>
    </submittedName>
</protein>
<comment type="caution">
    <text evidence="7">The sequence shown here is derived from an EMBL/GenBank/DDBJ whole genome shotgun (WGS) entry which is preliminary data.</text>
</comment>
<feature type="transmembrane region" description="Helical" evidence="6">
    <location>
        <begin position="250"/>
        <end position="268"/>
    </location>
</feature>
<dbReference type="InterPro" id="IPR004923">
    <property type="entry name" value="FTR1/Fip1/EfeU"/>
</dbReference>
<dbReference type="EMBL" id="JBHSAY010000033">
    <property type="protein sequence ID" value="MFC4136556.1"/>
    <property type="molecule type" value="Genomic_DNA"/>
</dbReference>
<sequence length="288" mass="30375">MSGNVFLPAYLTGLREGLEAALVVTILVGFLVKSDRRRQLPLVWAGVGVAAGLSIGVVLALGYASEVLTGPGRELFEAITSVVAVVFVTWMIFWMRKAARSIAGQLRAKLTDAINLGPIAVVVVAFLAVAREGVETAVIFMGIVQQSPTVWPVLGITGGLLTAAALGFGLYASILRINLTKFFTWTGLLLILVAAGIFKYGVHDFQEAGVLPGLSTKAFDISGVLDPTTWYASLLSGMFNITPEPTVLEVVAWVAYVIPVLILFLLPAKAKRPAPTGQPAGAAPTSAR</sequence>
<name>A0ABV8LZP3_9ACTN</name>
<keyword evidence="4 6" id="KW-1133">Transmembrane helix</keyword>
<keyword evidence="5 6" id="KW-0472">Membrane</keyword>
<feature type="transmembrane region" description="Helical" evidence="6">
    <location>
        <begin position="150"/>
        <end position="170"/>
    </location>
</feature>
<comment type="subcellular location">
    <subcellularLocation>
        <location evidence="1">Membrane</location>
        <topology evidence="1">Multi-pass membrane protein</topology>
    </subcellularLocation>
</comment>
<feature type="transmembrane region" description="Helical" evidence="6">
    <location>
        <begin position="75"/>
        <end position="93"/>
    </location>
</feature>
<evidence type="ECO:0000313" key="8">
    <source>
        <dbReference type="Proteomes" id="UP001595816"/>
    </source>
</evidence>
<dbReference type="Proteomes" id="UP001595816">
    <property type="component" value="Unassembled WGS sequence"/>
</dbReference>
<evidence type="ECO:0000256" key="3">
    <source>
        <dbReference type="ARBA" id="ARBA00022692"/>
    </source>
</evidence>
<dbReference type="Pfam" id="PF03239">
    <property type="entry name" value="FTR1"/>
    <property type="match status" value="1"/>
</dbReference>
<reference evidence="8" key="1">
    <citation type="journal article" date="2019" name="Int. J. Syst. Evol. Microbiol.">
        <title>The Global Catalogue of Microorganisms (GCM) 10K type strain sequencing project: providing services to taxonomists for standard genome sequencing and annotation.</title>
        <authorList>
            <consortium name="The Broad Institute Genomics Platform"/>
            <consortium name="The Broad Institute Genome Sequencing Center for Infectious Disease"/>
            <person name="Wu L."/>
            <person name="Ma J."/>
        </authorList>
    </citation>
    <scope>NUCLEOTIDE SEQUENCE [LARGE SCALE GENOMIC DNA]</scope>
    <source>
        <strain evidence="8">CGMCC 4.7289</strain>
    </source>
</reference>
<feature type="transmembrane region" description="Helical" evidence="6">
    <location>
        <begin position="113"/>
        <end position="130"/>
    </location>
</feature>
<evidence type="ECO:0000256" key="2">
    <source>
        <dbReference type="ARBA" id="ARBA00008333"/>
    </source>
</evidence>
<keyword evidence="3 6" id="KW-0812">Transmembrane</keyword>